<proteinExistence type="inferred from homology"/>
<dbReference type="CDD" id="cd00190">
    <property type="entry name" value="Tryp_SPc"/>
    <property type="match status" value="1"/>
</dbReference>
<dbReference type="PANTHER" id="PTHR24276:SF98">
    <property type="entry name" value="FI18310P1-RELATED"/>
    <property type="match status" value="1"/>
</dbReference>
<evidence type="ECO:0000256" key="2">
    <source>
        <dbReference type="ARBA" id="ARBA00023157"/>
    </source>
</evidence>
<dbReference type="PANTHER" id="PTHR24276">
    <property type="entry name" value="POLYSERASE-RELATED"/>
    <property type="match status" value="1"/>
</dbReference>
<keyword evidence="3" id="KW-0720">Serine protease</keyword>
<reference evidence="5" key="1">
    <citation type="submission" date="2023-08" db="EMBL/GenBank/DDBJ databases">
        <authorList>
            <person name="Alioto T."/>
            <person name="Alioto T."/>
            <person name="Gomez Garrido J."/>
        </authorList>
    </citation>
    <scope>NUCLEOTIDE SEQUENCE</scope>
</reference>
<dbReference type="Pfam" id="PF00089">
    <property type="entry name" value="Trypsin"/>
    <property type="match status" value="2"/>
</dbReference>
<dbReference type="SMART" id="SM00020">
    <property type="entry name" value="Tryp_SPc"/>
    <property type="match status" value="1"/>
</dbReference>
<evidence type="ECO:0000259" key="4">
    <source>
        <dbReference type="PROSITE" id="PS50240"/>
    </source>
</evidence>
<keyword evidence="6" id="KW-1185">Reference proteome</keyword>
<evidence type="ECO:0000313" key="5">
    <source>
        <dbReference type="EMBL" id="CAI9740755.1"/>
    </source>
</evidence>
<dbReference type="InterPro" id="IPR043504">
    <property type="entry name" value="Peptidase_S1_PA_chymotrypsin"/>
</dbReference>
<evidence type="ECO:0000313" key="6">
    <source>
        <dbReference type="Proteomes" id="UP001162480"/>
    </source>
</evidence>
<dbReference type="InterPro" id="IPR009003">
    <property type="entry name" value="Peptidase_S1_PA"/>
</dbReference>
<dbReference type="Gene3D" id="2.40.10.10">
    <property type="entry name" value="Trypsin-like serine proteases"/>
    <property type="match status" value="2"/>
</dbReference>
<feature type="domain" description="Peptidase S1" evidence="4">
    <location>
        <begin position="13"/>
        <end position="201"/>
    </location>
</feature>
<dbReference type="InterPro" id="IPR001254">
    <property type="entry name" value="Trypsin_dom"/>
</dbReference>
<comment type="similarity">
    <text evidence="1">Belongs to the peptidase S1 family.</text>
</comment>
<keyword evidence="2" id="KW-1015">Disulfide bond</keyword>
<dbReference type="PROSITE" id="PS00134">
    <property type="entry name" value="TRYPSIN_HIS"/>
    <property type="match status" value="1"/>
</dbReference>
<dbReference type="PROSITE" id="PS50240">
    <property type="entry name" value="TRYPSIN_DOM"/>
    <property type="match status" value="1"/>
</dbReference>
<dbReference type="InterPro" id="IPR001314">
    <property type="entry name" value="Peptidase_S1A"/>
</dbReference>
<evidence type="ECO:0000256" key="3">
    <source>
        <dbReference type="RuleBase" id="RU363034"/>
    </source>
</evidence>
<sequence>MNRVVFIAPRRRVGGGSPAHNCEFPSIVHLQIFDHLSDNKISLCGGILIDSTHVLTATHCVKANVRKVKVNIGSNNKWSLGSQSTTASRILKHVGYVHTPYLISKGKSPNHLHKVSLHAIPHKVCKRKSKMEISDGVLCAGDFKRGGPSTCQGDSGGPLFCPNSKRRMVLAGVTSYGNKCDNEASAFSDVGYFRDWINSNL</sequence>
<keyword evidence="3" id="KW-0378">Hydrolase</keyword>
<dbReference type="PRINTS" id="PR00722">
    <property type="entry name" value="CHYMOTRYPSIN"/>
</dbReference>
<dbReference type="SUPFAM" id="SSF50494">
    <property type="entry name" value="Trypsin-like serine proteases"/>
    <property type="match status" value="1"/>
</dbReference>
<dbReference type="Proteomes" id="UP001162480">
    <property type="component" value="Chromosome 25"/>
</dbReference>
<name>A0AA36BUC3_OCTVU</name>
<evidence type="ECO:0000256" key="1">
    <source>
        <dbReference type="ARBA" id="ARBA00007664"/>
    </source>
</evidence>
<dbReference type="GO" id="GO:0004252">
    <property type="term" value="F:serine-type endopeptidase activity"/>
    <property type="evidence" value="ECO:0007669"/>
    <property type="project" value="InterPro"/>
</dbReference>
<organism evidence="5 6">
    <name type="scientific">Octopus vulgaris</name>
    <name type="common">Common octopus</name>
    <dbReference type="NCBI Taxonomy" id="6645"/>
    <lineage>
        <taxon>Eukaryota</taxon>
        <taxon>Metazoa</taxon>
        <taxon>Spiralia</taxon>
        <taxon>Lophotrochozoa</taxon>
        <taxon>Mollusca</taxon>
        <taxon>Cephalopoda</taxon>
        <taxon>Coleoidea</taxon>
        <taxon>Octopodiformes</taxon>
        <taxon>Octopoda</taxon>
        <taxon>Incirrata</taxon>
        <taxon>Octopodidae</taxon>
        <taxon>Octopus</taxon>
    </lineage>
</organism>
<dbReference type="GO" id="GO:0006508">
    <property type="term" value="P:proteolysis"/>
    <property type="evidence" value="ECO:0007669"/>
    <property type="project" value="UniProtKB-KW"/>
</dbReference>
<dbReference type="InterPro" id="IPR033116">
    <property type="entry name" value="TRYPSIN_SER"/>
</dbReference>
<dbReference type="EMBL" id="OX597838">
    <property type="protein sequence ID" value="CAI9740755.1"/>
    <property type="molecule type" value="Genomic_DNA"/>
</dbReference>
<gene>
    <name evidence="5" type="ORF">OCTVUL_1B003283</name>
</gene>
<keyword evidence="3" id="KW-0645">Protease</keyword>
<protein>
    <submittedName>
        <fullName evidence="5">Chymotrypsin-1-like</fullName>
    </submittedName>
</protein>
<dbReference type="InterPro" id="IPR050430">
    <property type="entry name" value="Peptidase_S1"/>
</dbReference>
<dbReference type="PROSITE" id="PS00135">
    <property type="entry name" value="TRYPSIN_SER"/>
    <property type="match status" value="1"/>
</dbReference>
<accession>A0AA36BUC3</accession>
<dbReference type="InterPro" id="IPR018114">
    <property type="entry name" value="TRYPSIN_HIS"/>
</dbReference>
<dbReference type="AlphaFoldDB" id="A0AA36BUC3"/>